<accession>A0A212CB04</accession>
<dbReference type="Proteomes" id="UP000242450">
    <property type="component" value="Chromosome 23"/>
</dbReference>
<protein>
    <submittedName>
        <fullName evidence="2">Uncharacterized protein</fullName>
    </submittedName>
</protein>
<gene>
    <name evidence="2" type="ORF">Celaphus_00007544</name>
</gene>
<evidence type="ECO:0000256" key="1">
    <source>
        <dbReference type="SAM" id="Phobius"/>
    </source>
</evidence>
<keyword evidence="1" id="KW-0812">Transmembrane</keyword>
<dbReference type="AlphaFoldDB" id="A0A212CB04"/>
<keyword evidence="1" id="KW-0472">Membrane</keyword>
<proteinExistence type="predicted"/>
<name>A0A212CB04_CEREH</name>
<keyword evidence="1" id="KW-1133">Transmembrane helix</keyword>
<dbReference type="EMBL" id="MKHE01000023">
    <property type="protein sequence ID" value="OWK03173.1"/>
    <property type="molecule type" value="Genomic_DNA"/>
</dbReference>
<evidence type="ECO:0000313" key="2">
    <source>
        <dbReference type="EMBL" id="OWK03173.1"/>
    </source>
</evidence>
<comment type="caution">
    <text evidence="2">The sequence shown here is derived from an EMBL/GenBank/DDBJ whole genome shotgun (WGS) entry which is preliminary data.</text>
</comment>
<sequence>MPITQEPVYASTYSPALPAAHKYLSFVSINQVRKSLRVLSLIAISERQGETYFIWESNSFAAFVCVCVCVCKCTYFIYLGSVTRRA</sequence>
<reference evidence="2 3" key="1">
    <citation type="journal article" date="2018" name="Mol. Genet. Genomics">
        <title>The red deer Cervus elaphus genome CerEla1.0: sequencing, annotating, genes, and chromosomes.</title>
        <authorList>
            <person name="Bana N.A."/>
            <person name="Nyiri A."/>
            <person name="Nagy J."/>
            <person name="Frank K."/>
            <person name="Nagy T."/>
            <person name="Steger V."/>
            <person name="Schiller M."/>
            <person name="Lakatos P."/>
            <person name="Sugar L."/>
            <person name="Horn P."/>
            <person name="Barta E."/>
            <person name="Orosz L."/>
        </authorList>
    </citation>
    <scope>NUCLEOTIDE SEQUENCE [LARGE SCALE GENOMIC DNA]</scope>
    <source>
        <strain evidence="2">Hungarian</strain>
    </source>
</reference>
<feature type="transmembrane region" description="Helical" evidence="1">
    <location>
        <begin position="60"/>
        <end position="80"/>
    </location>
</feature>
<evidence type="ECO:0000313" key="3">
    <source>
        <dbReference type="Proteomes" id="UP000242450"/>
    </source>
</evidence>
<keyword evidence="3" id="KW-1185">Reference proteome</keyword>
<organism evidence="2 3">
    <name type="scientific">Cervus elaphus hippelaphus</name>
    <name type="common">European red deer</name>
    <dbReference type="NCBI Taxonomy" id="46360"/>
    <lineage>
        <taxon>Eukaryota</taxon>
        <taxon>Metazoa</taxon>
        <taxon>Chordata</taxon>
        <taxon>Craniata</taxon>
        <taxon>Vertebrata</taxon>
        <taxon>Euteleostomi</taxon>
        <taxon>Mammalia</taxon>
        <taxon>Eutheria</taxon>
        <taxon>Laurasiatheria</taxon>
        <taxon>Artiodactyla</taxon>
        <taxon>Ruminantia</taxon>
        <taxon>Pecora</taxon>
        <taxon>Cervidae</taxon>
        <taxon>Cervinae</taxon>
        <taxon>Cervus</taxon>
    </lineage>
</organism>